<dbReference type="PANTHER" id="PTHR13693">
    <property type="entry name" value="CLASS II AMINOTRANSFERASE/8-AMINO-7-OXONONANOATE SYNTHASE"/>
    <property type="match status" value="1"/>
</dbReference>
<reference evidence="6" key="1">
    <citation type="submission" date="2021-04" db="EMBL/GenBank/DDBJ databases">
        <title>Genome based classification of Actinospica acidithermotolerans sp. nov., an actinobacterium isolated from an Indonesian hot spring.</title>
        <authorList>
            <person name="Kusuma A.B."/>
            <person name="Putra K.E."/>
            <person name="Nafisah S."/>
            <person name="Loh J."/>
            <person name="Nouioui I."/>
            <person name="Goodfellow M."/>
        </authorList>
    </citation>
    <scope>NUCLEOTIDE SEQUENCE</scope>
    <source>
        <strain evidence="6">MGRD01-02</strain>
    </source>
</reference>
<evidence type="ECO:0000256" key="1">
    <source>
        <dbReference type="ARBA" id="ARBA00001933"/>
    </source>
</evidence>
<dbReference type="InterPro" id="IPR004839">
    <property type="entry name" value="Aminotransferase_I/II_large"/>
</dbReference>
<dbReference type="InterPro" id="IPR015424">
    <property type="entry name" value="PyrdxlP-dep_Trfase"/>
</dbReference>
<dbReference type="InterPro" id="IPR050087">
    <property type="entry name" value="AON_synthase_class-II"/>
</dbReference>
<dbReference type="Pfam" id="PF00155">
    <property type="entry name" value="Aminotran_1_2"/>
    <property type="match status" value="1"/>
</dbReference>
<keyword evidence="6" id="KW-0032">Aminotransferase</keyword>
<comment type="cofactor">
    <cofactor evidence="1">
        <name>pyridoxal 5'-phosphate</name>
        <dbReference type="ChEBI" id="CHEBI:597326"/>
    </cofactor>
</comment>
<sequence length="417" mass="46088">MTRDAAQHAHASIPGQPAPRWAELARLKNATRLYDAVIEEIDGRRIRIGDRWLTDFASCNYLGFDLDPEIMAAPEEAIRRWGTHPSWSRLLGNPRLYPEIEERLTELIGADDTLVLPTITHIHLSVIPVLADHGTVFCEAQAHRTIFDGCSVAKGQGATLHRWRMDDLDHLREMLRAAPADRPRLVCMDGVNSMSGNPPHLNEIAEVCRAEGALLYVDDAHGFGVIGERRPDETSAYGMRGNSVVRHLGETYDGLILVGGFSKAYSSLLAFIALPADLKELLKFAAAPYLYSGPSPTASLATVLAGFAVNERRGDDIRADLHRKTMRVLDHVRGLRIDCPNKSDFPVIEIPLQRSAELDEVAEVLWKRGIYVTLAAYPLVPRDQAGFRVQVTAANTDGEIDELNAALTELVPVLRTT</sequence>
<protein>
    <recommendedName>
        <fullName evidence="2">8-amino-7-oxononanoate synthase</fullName>
        <ecNumber evidence="2">2.3.1.47</ecNumber>
    </recommendedName>
</protein>
<organism evidence="6 7">
    <name type="scientific">Actinospica acidithermotolerans</name>
    <dbReference type="NCBI Taxonomy" id="2828514"/>
    <lineage>
        <taxon>Bacteria</taxon>
        <taxon>Bacillati</taxon>
        <taxon>Actinomycetota</taxon>
        <taxon>Actinomycetes</taxon>
        <taxon>Catenulisporales</taxon>
        <taxon>Actinospicaceae</taxon>
        <taxon>Actinospica</taxon>
    </lineage>
</organism>
<dbReference type="EMBL" id="JAGSOH010000129">
    <property type="protein sequence ID" value="MBR7830381.1"/>
    <property type="molecule type" value="Genomic_DNA"/>
</dbReference>
<dbReference type="InterPro" id="IPR015422">
    <property type="entry name" value="PyrdxlP-dep_Trfase_small"/>
</dbReference>
<evidence type="ECO:0000313" key="6">
    <source>
        <dbReference type="EMBL" id="MBR7830381.1"/>
    </source>
</evidence>
<dbReference type="Proteomes" id="UP000676325">
    <property type="component" value="Unassembled WGS sequence"/>
</dbReference>
<name>A0A941IPF7_9ACTN</name>
<evidence type="ECO:0000256" key="4">
    <source>
        <dbReference type="ARBA" id="ARBA00047715"/>
    </source>
</evidence>
<gene>
    <name evidence="6" type="ORF">KDK95_29025</name>
</gene>
<evidence type="ECO:0000313" key="7">
    <source>
        <dbReference type="Proteomes" id="UP000676325"/>
    </source>
</evidence>
<evidence type="ECO:0000259" key="5">
    <source>
        <dbReference type="Pfam" id="PF00155"/>
    </source>
</evidence>
<evidence type="ECO:0000256" key="2">
    <source>
        <dbReference type="ARBA" id="ARBA00013187"/>
    </source>
</evidence>
<comment type="caution">
    <text evidence="6">The sequence shown here is derived from an EMBL/GenBank/DDBJ whole genome shotgun (WGS) entry which is preliminary data.</text>
</comment>
<dbReference type="GO" id="GO:0008710">
    <property type="term" value="F:8-amino-7-oxononanoate synthase activity"/>
    <property type="evidence" value="ECO:0007669"/>
    <property type="project" value="UniProtKB-EC"/>
</dbReference>
<accession>A0A941IPF7</accession>
<comment type="catalytic activity">
    <reaction evidence="4">
        <text>6-carboxyhexanoyl-[ACP] + L-alanine + H(+) = (8S)-8-amino-7-oxononanoate + holo-[ACP] + CO2</text>
        <dbReference type="Rhea" id="RHEA:42288"/>
        <dbReference type="Rhea" id="RHEA-COMP:9685"/>
        <dbReference type="Rhea" id="RHEA-COMP:9955"/>
        <dbReference type="ChEBI" id="CHEBI:15378"/>
        <dbReference type="ChEBI" id="CHEBI:16526"/>
        <dbReference type="ChEBI" id="CHEBI:57972"/>
        <dbReference type="ChEBI" id="CHEBI:64479"/>
        <dbReference type="ChEBI" id="CHEBI:78846"/>
        <dbReference type="ChEBI" id="CHEBI:149468"/>
        <dbReference type="EC" id="2.3.1.47"/>
    </reaction>
</comment>
<feature type="domain" description="Aminotransferase class I/classII large" evidence="5">
    <location>
        <begin position="57"/>
        <end position="406"/>
    </location>
</feature>
<dbReference type="AlphaFoldDB" id="A0A941IPF7"/>
<dbReference type="SUPFAM" id="SSF53383">
    <property type="entry name" value="PLP-dependent transferases"/>
    <property type="match status" value="1"/>
</dbReference>
<dbReference type="Gene3D" id="3.90.1150.10">
    <property type="entry name" value="Aspartate Aminotransferase, domain 1"/>
    <property type="match status" value="1"/>
</dbReference>
<dbReference type="GO" id="GO:0008483">
    <property type="term" value="F:transaminase activity"/>
    <property type="evidence" value="ECO:0007669"/>
    <property type="project" value="UniProtKB-KW"/>
</dbReference>
<proteinExistence type="predicted"/>
<keyword evidence="7" id="KW-1185">Reference proteome</keyword>
<dbReference type="GO" id="GO:0030170">
    <property type="term" value="F:pyridoxal phosphate binding"/>
    <property type="evidence" value="ECO:0007669"/>
    <property type="project" value="InterPro"/>
</dbReference>
<keyword evidence="3" id="KW-0808">Transferase</keyword>
<dbReference type="Gene3D" id="3.40.640.10">
    <property type="entry name" value="Type I PLP-dependent aspartate aminotransferase-like (Major domain)"/>
    <property type="match status" value="1"/>
</dbReference>
<dbReference type="InterPro" id="IPR015421">
    <property type="entry name" value="PyrdxlP-dep_Trfase_major"/>
</dbReference>
<dbReference type="RefSeq" id="WP_212521507.1">
    <property type="nucleotide sequence ID" value="NZ_JAGSOH010000129.1"/>
</dbReference>
<evidence type="ECO:0000256" key="3">
    <source>
        <dbReference type="ARBA" id="ARBA00022679"/>
    </source>
</evidence>
<dbReference type="EC" id="2.3.1.47" evidence="2"/>